<comment type="caution">
    <text evidence="2">The sequence shown here is derived from an EMBL/GenBank/DDBJ whole genome shotgun (WGS) entry which is preliminary data.</text>
</comment>
<dbReference type="Proteomes" id="UP000186657">
    <property type="component" value="Unassembled WGS sequence"/>
</dbReference>
<feature type="compositionally biased region" description="Basic residues" evidence="1">
    <location>
        <begin position="58"/>
        <end position="74"/>
    </location>
</feature>
<name>A0A1U7N494_9CYAN</name>
<feature type="region of interest" description="Disordered" evidence="1">
    <location>
        <begin position="45"/>
        <end position="86"/>
    </location>
</feature>
<keyword evidence="3" id="KW-1185">Reference proteome</keyword>
<dbReference type="AlphaFoldDB" id="A0A1U7N494"/>
<reference evidence="2 3" key="1">
    <citation type="submission" date="2016-10" db="EMBL/GenBank/DDBJ databases">
        <title>Comparative genomics uncovers the prolific and rare metabolic potential of the cyanobacterial genus Moorea.</title>
        <authorList>
            <person name="Leao T."/>
            <person name="Castelao G."/>
            <person name="Korobeynikov A."/>
            <person name="Monroe E.A."/>
            <person name="Podell S."/>
            <person name="Glukhov E."/>
            <person name="Allen E."/>
            <person name="Gerwick W.H."/>
            <person name="Gerwick L."/>
        </authorList>
    </citation>
    <scope>NUCLEOTIDE SEQUENCE [LARGE SCALE GENOMIC DNA]</scope>
    <source>
        <strain evidence="2 3">PNG5-198</strain>
    </source>
</reference>
<evidence type="ECO:0000313" key="3">
    <source>
        <dbReference type="Proteomes" id="UP000186657"/>
    </source>
</evidence>
<accession>A0A1U7N494</accession>
<proteinExistence type="predicted"/>
<organism evidence="2 3">
    <name type="scientific">Moorena bouillonii PNG</name>
    <dbReference type="NCBI Taxonomy" id="568701"/>
    <lineage>
        <taxon>Bacteria</taxon>
        <taxon>Bacillati</taxon>
        <taxon>Cyanobacteriota</taxon>
        <taxon>Cyanophyceae</taxon>
        <taxon>Coleofasciculales</taxon>
        <taxon>Coleofasciculaceae</taxon>
        <taxon>Moorena</taxon>
    </lineage>
</organism>
<evidence type="ECO:0000256" key="1">
    <source>
        <dbReference type="SAM" id="MobiDB-lite"/>
    </source>
</evidence>
<dbReference type="EMBL" id="MKZS01000001">
    <property type="protein sequence ID" value="OLT60745.1"/>
    <property type="molecule type" value="Genomic_DNA"/>
</dbReference>
<sequence length="86" mass="10067">MFFLDEIRCIIISRLVISHKFSTPQHPYQSSIALRMQRCLGGKHRENSGADTGFTNRTGRHWHLIRAGHRKKQTERKPIEWDGPND</sequence>
<protein>
    <submittedName>
        <fullName evidence="2">Uncharacterized protein</fullName>
    </submittedName>
</protein>
<evidence type="ECO:0000313" key="2">
    <source>
        <dbReference type="EMBL" id="OLT60745.1"/>
    </source>
</evidence>
<gene>
    <name evidence="2" type="ORF">BJP37_18725</name>
</gene>